<proteinExistence type="predicted"/>
<feature type="compositionally biased region" description="Low complexity" evidence="8">
    <location>
        <begin position="188"/>
        <end position="197"/>
    </location>
</feature>
<evidence type="ECO:0000259" key="10">
    <source>
        <dbReference type="PROSITE" id="PS51755"/>
    </source>
</evidence>
<feature type="DNA-binding region" description="OmpR/PhoB-type" evidence="7">
    <location>
        <begin position="226"/>
        <end position="332"/>
    </location>
</feature>
<dbReference type="RefSeq" id="WP_344008510.1">
    <property type="nucleotide sequence ID" value="NZ_BAAAMY010000007.1"/>
</dbReference>
<dbReference type="Proteomes" id="UP001501612">
    <property type="component" value="Unassembled WGS sequence"/>
</dbReference>
<dbReference type="Pfam" id="PF00486">
    <property type="entry name" value="Trans_reg_C"/>
    <property type="match status" value="1"/>
</dbReference>
<keyword evidence="4 7" id="KW-0238">DNA-binding</keyword>
<keyword evidence="1 6" id="KW-0597">Phosphoprotein</keyword>
<dbReference type="InterPro" id="IPR001789">
    <property type="entry name" value="Sig_transdc_resp-reg_receiver"/>
</dbReference>
<dbReference type="CDD" id="cd17574">
    <property type="entry name" value="REC_OmpR"/>
    <property type="match status" value="1"/>
</dbReference>
<sequence>MGSPLVAVVADDDPDITDLIDVVLSSVGLRVVHAADGAEAIAAVREHAPAITTIDLGMPGVDGLSALKRVREFSATYLIVVSSRSADEDVIAAFEAGADDYLVKPFSPKELQLRAEAMLRRAAAAPRTPPAAEEGWAVAAAREFRESLGRSQATEPAVTADPGAPVYDALREEEPGVPATPTPPPTATPTAPTAPTSPADPSPAAPTSAARAAAAPVDPPLVSWQGDVARLGTLLVDTRGGHVELAGRRVDVPAEELDLLVALLRTGRRVRSRADLVLAMRGHAGATSHFVNEADKRAVDEHVASLQRHLGDDPAHPRLIETVRGVGFRLALPSD</sequence>
<name>A0ABP5B1S9_9ACTN</name>
<dbReference type="InterPro" id="IPR001867">
    <property type="entry name" value="OmpR/PhoB-type_DNA-bd"/>
</dbReference>
<evidence type="ECO:0008006" key="13">
    <source>
        <dbReference type="Google" id="ProtNLM"/>
    </source>
</evidence>
<reference evidence="12" key="1">
    <citation type="journal article" date="2019" name="Int. J. Syst. Evol. Microbiol.">
        <title>The Global Catalogue of Microorganisms (GCM) 10K type strain sequencing project: providing services to taxonomists for standard genome sequencing and annotation.</title>
        <authorList>
            <consortium name="The Broad Institute Genomics Platform"/>
            <consortium name="The Broad Institute Genome Sequencing Center for Infectious Disease"/>
            <person name="Wu L."/>
            <person name="Ma J."/>
        </authorList>
    </citation>
    <scope>NUCLEOTIDE SEQUENCE [LARGE SCALE GENOMIC DNA]</scope>
    <source>
        <strain evidence="12">JCM 14046</strain>
    </source>
</reference>
<evidence type="ECO:0000256" key="2">
    <source>
        <dbReference type="ARBA" id="ARBA00023012"/>
    </source>
</evidence>
<accession>A0ABP5B1S9</accession>
<feature type="modified residue" description="4-aspartylphosphate" evidence="6">
    <location>
        <position position="55"/>
    </location>
</feature>
<dbReference type="PANTHER" id="PTHR48111">
    <property type="entry name" value="REGULATOR OF RPOS"/>
    <property type="match status" value="1"/>
</dbReference>
<evidence type="ECO:0000256" key="1">
    <source>
        <dbReference type="ARBA" id="ARBA00022553"/>
    </source>
</evidence>
<evidence type="ECO:0000313" key="12">
    <source>
        <dbReference type="Proteomes" id="UP001501612"/>
    </source>
</evidence>
<dbReference type="SUPFAM" id="SSF46894">
    <property type="entry name" value="C-terminal effector domain of the bipartite response regulators"/>
    <property type="match status" value="1"/>
</dbReference>
<feature type="domain" description="OmpR/PhoB-type" evidence="10">
    <location>
        <begin position="226"/>
        <end position="332"/>
    </location>
</feature>
<keyword evidence="2" id="KW-0902">Two-component regulatory system</keyword>
<gene>
    <name evidence="11" type="ORF">GCM10009737_31080</name>
</gene>
<protein>
    <recommendedName>
        <fullName evidence="13">Response regulator transcription factor</fullName>
    </recommendedName>
</protein>
<dbReference type="InterPro" id="IPR011006">
    <property type="entry name" value="CheY-like_superfamily"/>
</dbReference>
<evidence type="ECO:0000256" key="6">
    <source>
        <dbReference type="PROSITE-ProRule" id="PRU00169"/>
    </source>
</evidence>
<dbReference type="InterPro" id="IPR036388">
    <property type="entry name" value="WH-like_DNA-bd_sf"/>
</dbReference>
<organism evidence="11 12">
    <name type="scientific">Nocardioides lentus</name>
    <dbReference type="NCBI Taxonomy" id="338077"/>
    <lineage>
        <taxon>Bacteria</taxon>
        <taxon>Bacillati</taxon>
        <taxon>Actinomycetota</taxon>
        <taxon>Actinomycetes</taxon>
        <taxon>Propionibacteriales</taxon>
        <taxon>Nocardioidaceae</taxon>
        <taxon>Nocardioides</taxon>
    </lineage>
</organism>
<feature type="domain" description="Response regulatory" evidence="9">
    <location>
        <begin position="6"/>
        <end position="119"/>
    </location>
</feature>
<keyword evidence="12" id="KW-1185">Reference proteome</keyword>
<keyword evidence="5" id="KW-0804">Transcription</keyword>
<dbReference type="PANTHER" id="PTHR48111:SF1">
    <property type="entry name" value="TWO-COMPONENT RESPONSE REGULATOR ORR33"/>
    <property type="match status" value="1"/>
</dbReference>
<dbReference type="Gene3D" id="3.40.50.2300">
    <property type="match status" value="1"/>
</dbReference>
<dbReference type="PROSITE" id="PS50110">
    <property type="entry name" value="RESPONSE_REGULATORY"/>
    <property type="match status" value="1"/>
</dbReference>
<dbReference type="SMART" id="SM00862">
    <property type="entry name" value="Trans_reg_C"/>
    <property type="match status" value="1"/>
</dbReference>
<dbReference type="SMART" id="SM00448">
    <property type="entry name" value="REC"/>
    <property type="match status" value="1"/>
</dbReference>
<evidence type="ECO:0000256" key="3">
    <source>
        <dbReference type="ARBA" id="ARBA00023015"/>
    </source>
</evidence>
<keyword evidence="3" id="KW-0805">Transcription regulation</keyword>
<dbReference type="CDD" id="cd00383">
    <property type="entry name" value="trans_reg_C"/>
    <property type="match status" value="1"/>
</dbReference>
<evidence type="ECO:0000256" key="7">
    <source>
        <dbReference type="PROSITE-ProRule" id="PRU01091"/>
    </source>
</evidence>
<dbReference type="PROSITE" id="PS51755">
    <property type="entry name" value="OMPR_PHOB"/>
    <property type="match status" value="1"/>
</dbReference>
<dbReference type="InterPro" id="IPR039420">
    <property type="entry name" value="WalR-like"/>
</dbReference>
<feature type="region of interest" description="Disordered" evidence="8">
    <location>
        <begin position="174"/>
        <end position="214"/>
    </location>
</feature>
<feature type="compositionally biased region" description="Pro residues" evidence="8">
    <location>
        <begin position="178"/>
        <end position="187"/>
    </location>
</feature>
<evidence type="ECO:0000256" key="4">
    <source>
        <dbReference type="ARBA" id="ARBA00023125"/>
    </source>
</evidence>
<evidence type="ECO:0000256" key="8">
    <source>
        <dbReference type="SAM" id="MobiDB-lite"/>
    </source>
</evidence>
<dbReference type="EMBL" id="BAAAMY010000007">
    <property type="protein sequence ID" value="GAA1927011.1"/>
    <property type="molecule type" value="Genomic_DNA"/>
</dbReference>
<feature type="compositionally biased region" description="Low complexity" evidence="8">
    <location>
        <begin position="205"/>
        <end position="214"/>
    </location>
</feature>
<dbReference type="InterPro" id="IPR016032">
    <property type="entry name" value="Sig_transdc_resp-reg_C-effctor"/>
</dbReference>
<dbReference type="Gene3D" id="1.10.10.10">
    <property type="entry name" value="Winged helix-like DNA-binding domain superfamily/Winged helix DNA-binding domain"/>
    <property type="match status" value="1"/>
</dbReference>
<comment type="caution">
    <text evidence="11">The sequence shown here is derived from an EMBL/GenBank/DDBJ whole genome shotgun (WGS) entry which is preliminary data.</text>
</comment>
<evidence type="ECO:0000259" key="9">
    <source>
        <dbReference type="PROSITE" id="PS50110"/>
    </source>
</evidence>
<evidence type="ECO:0000256" key="5">
    <source>
        <dbReference type="ARBA" id="ARBA00023163"/>
    </source>
</evidence>
<dbReference type="Pfam" id="PF00072">
    <property type="entry name" value="Response_reg"/>
    <property type="match status" value="1"/>
</dbReference>
<evidence type="ECO:0000313" key="11">
    <source>
        <dbReference type="EMBL" id="GAA1927011.1"/>
    </source>
</evidence>
<dbReference type="SUPFAM" id="SSF52172">
    <property type="entry name" value="CheY-like"/>
    <property type="match status" value="1"/>
</dbReference>